<keyword evidence="6" id="KW-0630">Potassium</keyword>
<keyword evidence="7 11" id="KW-1133">Transmembrane helix</keyword>
<evidence type="ECO:0000256" key="11">
    <source>
        <dbReference type="SAM" id="Phobius"/>
    </source>
</evidence>
<dbReference type="InterPro" id="IPR013099">
    <property type="entry name" value="K_chnl_dom"/>
</dbReference>
<accession>A0ABW5ILC7</accession>
<keyword evidence="4 11" id="KW-0812">Transmembrane</keyword>
<keyword evidence="15" id="KW-1185">Reference proteome</keyword>
<keyword evidence="10" id="KW-0407">Ion channel</keyword>
<dbReference type="SUPFAM" id="SSF81296">
    <property type="entry name" value="E set domains"/>
    <property type="match status" value="1"/>
</dbReference>
<protein>
    <submittedName>
        <fullName evidence="14">Ion channel</fullName>
    </submittedName>
</protein>
<evidence type="ECO:0000256" key="10">
    <source>
        <dbReference type="ARBA" id="ARBA00023303"/>
    </source>
</evidence>
<dbReference type="Proteomes" id="UP001597544">
    <property type="component" value="Unassembled WGS sequence"/>
</dbReference>
<evidence type="ECO:0000259" key="13">
    <source>
        <dbReference type="Pfam" id="PF17655"/>
    </source>
</evidence>
<dbReference type="Gene3D" id="1.10.287.70">
    <property type="match status" value="1"/>
</dbReference>
<dbReference type="PRINTS" id="PR01320">
    <property type="entry name" value="KIRCHANNEL"/>
</dbReference>
<keyword evidence="5" id="KW-0851">Voltage-gated channel</keyword>
<dbReference type="EMBL" id="JBHULU010000012">
    <property type="protein sequence ID" value="MFD2513822.1"/>
    <property type="molecule type" value="Genomic_DNA"/>
</dbReference>
<feature type="domain" description="Potassium channel" evidence="12">
    <location>
        <begin position="91"/>
        <end position="142"/>
    </location>
</feature>
<comment type="caution">
    <text evidence="14">The sequence shown here is derived from an EMBL/GenBank/DDBJ whole genome shotgun (WGS) entry which is preliminary data.</text>
</comment>
<comment type="subcellular location">
    <subcellularLocation>
        <location evidence="1">Membrane</location>
        <topology evidence="1">Multi-pass membrane protein</topology>
    </subcellularLocation>
</comment>
<evidence type="ECO:0000256" key="4">
    <source>
        <dbReference type="ARBA" id="ARBA00022692"/>
    </source>
</evidence>
<dbReference type="InterPro" id="IPR014756">
    <property type="entry name" value="Ig_E-set"/>
</dbReference>
<dbReference type="InterPro" id="IPR013518">
    <property type="entry name" value="K_chnl_inward-rec_Kir_cyto"/>
</dbReference>
<evidence type="ECO:0000256" key="3">
    <source>
        <dbReference type="ARBA" id="ARBA00022538"/>
    </source>
</evidence>
<feature type="transmembrane region" description="Helical" evidence="11">
    <location>
        <begin position="94"/>
        <end position="113"/>
    </location>
</feature>
<evidence type="ECO:0000256" key="1">
    <source>
        <dbReference type="ARBA" id="ARBA00004141"/>
    </source>
</evidence>
<dbReference type="InterPro" id="IPR016449">
    <property type="entry name" value="K_chnl_inward-rec_Kir"/>
</dbReference>
<dbReference type="Pfam" id="PF07885">
    <property type="entry name" value="Ion_trans_2"/>
    <property type="match status" value="1"/>
</dbReference>
<feature type="transmembrane region" description="Helical" evidence="11">
    <location>
        <begin position="120"/>
        <end position="143"/>
    </location>
</feature>
<dbReference type="Pfam" id="PF17655">
    <property type="entry name" value="IRK_C"/>
    <property type="match status" value="1"/>
</dbReference>
<dbReference type="SUPFAM" id="SSF81324">
    <property type="entry name" value="Voltage-gated potassium channels"/>
    <property type="match status" value="1"/>
</dbReference>
<evidence type="ECO:0000313" key="14">
    <source>
        <dbReference type="EMBL" id="MFD2513822.1"/>
    </source>
</evidence>
<dbReference type="RefSeq" id="WP_377505155.1">
    <property type="nucleotide sequence ID" value="NZ_JBHULU010000012.1"/>
</dbReference>
<dbReference type="PANTHER" id="PTHR11767">
    <property type="entry name" value="INWARD RECTIFIER POTASSIUM CHANNEL"/>
    <property type="match status" value="1"/>
</dbReference>
<dbReference type="InterPro" id="IPR041647">
    <property type="entry name" value="IRK_C"/>
</dbReference>
<feature type="transmembrane region" description="Helical" evidence="11">
    <location>
        <begin position="57"/>
        <end position="79"/>
    </location>
</feature>
<sequence>MRKFWGRSIDPGLGEKYNSWTKRMLNKDGTFNIVKRGSELRLYDAYQYLSYVSVARLSLIVLGFYLLINLLFAILYLGAGVENLHGVDPNLPPFWNAFFFSVQTFTTVGYGILSPHGMLVNLIVTLESLLGWVGFAIITGVVYGRFSKPNVRILYSNNALITPVEGGKVLQFRLANKRNSMLMEMEVKVLLTVQDATYERHYYNLKLEQSSQHFFPLSWTVVHPISKESPLFNITPGQLEEQRAEVLVLVKGYDEAFGHHIHSRFSYRYDELLWNARFKKAYTVDETGEIVFSLLKLHETEPVKGELAE</sequence>
<feature type="domain" description="Inward rectifier potassium channel C-terminal" evidence="13">
    <location>
        <begin position="153"/>
        <end position="304"/>
    </location>
</feature>
<evidence type="ECO:0000313" key="15">
    <source>
        <dbReference type="Proteomes" id="UP001597544"/>
    </source>
</evidence>
<evidence type="ECO:0000256" key="6">
    <source>
        <dbReference type="ARBA" id="ARBA00022958"/>
    </source>
</evidence>
<dbReference type="Gene3D" id="2.60.40.1400">
    <property type="entry name" value="G protein-activated inward rectifier potassium channel 1"/>
    <property type="match status" value="1"/>
</dbReference>
<organism evidence="14 15">
    <name type="scientific">Pontibacter locisalis</name>
    <dbReference type="NCBI Taxonomy" id="1719035"/>
    <lineage>
        <taxon>Bacteria</taxon>
        <taxon>Pseudomonadati</taxon>
        <taxon>Bacteroidota</taxon>
        <taxon>Cytophagia</taxon>
        <taxon>Cytophagales</taxon>
        <taxon>Hymenobacteraceae</taxon>
        <taxon>Pontibacter</taxon>
    </lineage>
</organism>
<keyword evidence="2" id="KW-0813">Transport</keyword>
<proteinExistence type="predicted"/>
<keyword evidence="3" id="KW-0633">Potassium transport</keyword>
<name>A0ABW5ILC7_9BACT</name>
<keyword evidence="8" id="KW-0406">Ion transport</keyword>
<evidence type="ECO:0000256" key="9">
    <source>
        <dbReference type="ARBA" id="ARBA00023136"/>
    </source>
</evidence>
<evidence type="ECO:0000259" key="12">
    <source>
        <dbReference type="Pfam" id="PF07885"/>
    </source>
</evidence>
<evidence type="ECO:0000256" key="2">
    <source>
        <dbReference type="ARBA" id="ARBA00022448"/>
    </source>
</evidence>
<evidence type="ECO:0000256" key="8">
    <source>
        <dbReference type="ARBA" id="ARBA00023065"/>
    </source>
</evidence>
<keyword evidence="9 11" id="KW-0472">Membrane</keyword>
<reference evidence="15" key="1">
    <citation type="journal article" date="2019" name="Int. J. Syst. Evol. Microbiol.">
        <title>The Global Catalogue of Microorganisms (GCM) 10K type strain sequencing project: providing services to taxonomists for standard genome sequencing and annotation.</title>
        <authorList>
            <consortium name="The Broad Institute Genomics Platform"/>
            <consortium name="The Broad Institute Genome Sequencing Center for Infectious Disease"/>
            <person name="Wu L."/>
            <person name="Ma J."/>
        </authorList>
    </citation>
    <scope>NUCLEOTIDE SEQUENCE [LARGE SCALE GENOMIC DNA]</scope>
    <source>
        <strain evidence="15">KCTC 42498</strain>
    </source>
</reference>
<dbReference type="PANTHER" id="PTHR11767:SF102">
    <property type="entry name" value="INWARDLY RECTIFYING POTASSIUM CHANNEL 1, ISOFORM F"/>
    <property type="match status" value="1"/>
</dbReference>
<evidence type="ECO:0000256" key="7">
    <source>
        <dbReference type="ARBA" id="ARBA00022989"/>
    </source>
</evidence>
<evidence type="ECO:0000256" key="5">
    <source>
        <dbReference type="ARBA" id="ARBA00022882"/>
    </source>
</evidence>
<gene>
    <name evidence="14" type="ORF">ACFSRY_08095</name>
</gene>